<keyword evidence="3" id="KW-1185">Reference proteome</keyword>
<evidence type="ECO:0000313" key="2">
    <source>
        <dbReference type="EMBL" id="OOS00203.1"/>
    </source>
</evidence>
<dbReference type="STRING" id="123822.B0188_10820"/>
<proteinExistence type="predicted"/>
<evidence type="ECO:0000259" key="1">
    <source>
        <dbReference type="PROSITE" id="PS51372"/>
    </source>
</evidence>
<evidence type="ECO:0000313" key="3">
    <source>
        <dbReference type="Proteomes" id="UP000190023"/>
    </source>
</evidence>
<dbReference type="InterPro" id="IPR011608">
    <property type="entry name" value="PRD"/>
</dbReference>
<dbReference type="PROSITE" id="PS51372">
    <property type="entry name" value="PRD_2"/>
    <property type="match status" value="1"/>
</dbReference>
<accession>A0A1T0AV90</accession>
<feature type="domain" description="PRD" evidence="1">
    <location>
        <begin position="15"/>
        <end position="121"/>
    </location>
</feature>
<dbReference type="EMBL" id="MUYB01000056">
    <property type="protein sequence ID" value="OOS00203.1"/>
    <property type="molecule type" value="Genomic_DNA"/>
</dbReference>
<dbReference type="OrthoDB" id="5688967at2"/>
<comment type="caution">
    <text evidence="2">The sequence shown here is derived from an EMBL/GenBank/DDBJ whole genome shotgun (WGS) entry which is preliminary data.</text>
</comment>
<organism evidence="2 3">
    <name type="scientific">[Haemophilus] felis</name>
    <dbReference type="NCBI Taxonomy" id="123822"/>
    <lineage>
        <taxon>Bacteria</taxon>
        <taxon>Pseudomonadati</taxon>
        <taxon>Pseudomonadota</taxon>
        <taxon>Gammaproteobacteria</taxon>
        <taxon>Pasteurellales</taxon>
        <taxon>Pasteurellaceae</taxon>
    </lineage>
</organism>
<gene>
    <name evidence="2" type="ORF">B0188_10820</name>
</gene>
<dbReference type="InterPro" id="IPR036634">
    <property type="entry name" value="PRD_sf"/>
</dbReference>
<dbReference type="Proteomes" id="UP000190023">
    <property type="component" value="Unassembled WGS sequence"/>
</dbReference>
<sequence length="123" mass="14356">MDLQSQLNALQDRNLINQQIVDIVFDARHYLIETWQVDVERPQVISLLIHLANSLGRTQRQRCVSPLHKDFLYKIQNAECFPTVLAIHQGILALIPISIHENEQSYFLANYYTMLLDQPEILK</sequence>
<protein>
    <recommendedName>
        <fullName evidence="1">PRD domain-containing protein</fullName>
    </recommendedName>
</protein>
<dbReference type="AlphaFoldDB" id="A0A1T0AV90"/>
<reference evidence="2 3" key="1">
    <citation type="submission" date="2017-02" db="EMBL/GenBank/DDBJ databases">
        <title>Draft genome sequence of Haemophilus felis CCUG 31170 type strain.</title>
        <authorList>
            <person name="Engstrom-Jakobsson H."/>
            <person name="Salva-Serra F."/>
            <person name="Thorell K."/>
            <person name="Gonzales-Siles L."/>
            <person name="Karlsson R."/>
            <person name="Boulund F."/>
            <person name="Engstrand L."/>
            <person name="Kristiansson E."/>
            <person name="Moore E."/>
        </authorList>
    </citation>
    <scope>NUCLEOTIDE SEQUENCE [LARGE SCALE GENOMIC DNA]</scope>
    <source>
        <strain evidence="2 3">CCUG 31170</strain>
    </source>
</reference>
<dbReference type="GO" id="GO:0006355">
    <property type="term" value="P:regulation of DNA-templated transcription"/>
    <property type="evidence" value="ECO:0007669"/>
    <property type="project" value="InterPro"/>
</dbReference>
<dbReference type="SUPFAM" id="SSF63520">
    <property type="entry name" value="PTS-regulatory domain, PRD"/>
    <property type="match status" value="1"/>
</dbReference>
<name>A0A1T0AV90_9PAST</name>